<evidence type="ECO:0000313" key="1">
    <source>
        <dbReference type="EMBL" id="DAF97524.1"/>
    </source>
</evidence>
<organism evidence="1">
    <name type="scientific">Myoviridae sp. ctijX18</name>
    <dbReference type="NCBI Taxonomy" id="2825154"/>
    <lineage>
        <taxon>Viruses</taxon>
        <taxon>Duplodnaviria</taxon>
        <taxon>Heunggongvirae</taxon>
        <taxon>Uroviricota</taxon>
        <taxon>Caudoviricetes</taxon>
    </lineage>
</organism>
<protein>
    <submittedName>
        <fullName evidence="1">Uncharacterized protein</fullName>
    </submittedName>
</protein>
<dbReference type="EMBL" id="BK016133">
    <property type="protein sequence ID" value="DAF97524.1"/>
    <property type="molecule type" value="Genomic_DNA"/>
</dbReference>
<sequence length="156" mass="18115">MAILSCNFKAFKFPKESGFEQFYNEHPEVKQTRALILNTEDGGHYALSIDVEFTNLVYGRFKDMDVKVIRLHQVCVDKVAFNDDPQIEYHGVHFNYEDNPDKIYFIAGPRYQVEATHKDLLSETLANNIQKVLQFTRSNNERIMNEVSAYVEGKQS</sequence>
<accession>A0A8S5USZ5</accession>
<reference evidence="1" key="1">
    <citation type="journal article" date="2021" name="Proc. Natl. Acad. Sci. U.S.A.">
        <title>A Catalog of Tens of Thousands of Viruses from Human Metagenomes Reveals Hidden Associations with Chronic Diseases.</title>
        <authorList>
            <person name="Tisza M.J."/>
            <person name="Buck C.B."/>
        </authorList>
    </citation>
    <scope>NUCLEOTIDE SEQUENCE</scope>
    <source>
        <strain evidence="1">CtijX18</strain>
    </source>
</reference>
<proteinExistence type="predicted"/>
<name>A0A8S5USZ5_9CAUD</name>